<name>A0ABR1JLS1_9AGAR</name>
<dbReference type="EMBL" id="JBANRG010000011">
    <property type="protein sequence ID" value="KAK7462403.1"/>
    <property type="molecule type" value="Genomic_DNA"/>
</dbReference>
<evidence type="ECO:0000313" key="2">
    <source>
        <dbReference type="Proteomes" id="UP001498398"/>
    </source>
</evidence>
<keyword evidence="2" id="KW-1185">Reference proteome</keyword>
<reference evidence="1 2" key="1">
    <citation type="submission" date="2024-01" db="EMBL/GenBank/DDBJ databases">
        <title>A draft genome for the cacao thread blight pathogen Marasmiellus scandens.</title>
        <authorList>
            <person name="Baruah I.K."/>
            <person name="Leung J."/>
            <person name="Bukari Y."/>
            <person name="Amoako-Attah I."/>
            <person name="Meinhardt L.W."/>
            <person name="Bailey B.A."/>
            <person name="Cohen S.P."/>
        </authorList>
    </citation>
    <scope>NUCLEOTIDE SEQUENCE [LARGE SCALE GENOMIC DNA]</scope>
    <source>
        <strain evidence="1 2">GH-19</strain>
    </source>
</reference>
<gene>
    <name evidence="1" type="ORF">VKT23_008002</name>
</gene>
<accession>A0ABR1JLS1</accession>
<protein>
    <recommendedName>
        <fullName evidence="3">IgGFc-binding protein N-terminal domain-containing protein</fullName>
    </recommendedName>
</protein>
<dbReference type="Proteomes" id="UP001498398">
    <property type="component" value="Unassembled WGS sequence"/>
</dbReference>
<sequence>MSSVSGELTPTEVVVQENSFSHSKQKKWTSLDPEVGFIMYPIKVLSSARHALTFVGCEDKFGRSAFLDRNRMSLNLSTYLEVLQILTYRVQSTGEPFSVVIRSGEHGSNPSVDIVTAISPSIWTNTSQATSPADRSLLRLQTEGLVSVSLQMMGQHSKRTIEIGYYHDTEEHDVAVRVLWPSSPGFIVPRLADNERILLQGVFPADFCGSVPDKGIEAYVSMPFHDEGCRLLTYSYTDYRSRRFKFYVALGLRKNGETWTDIFVYEDGRGIDQDELGVVWKDYCGSGAMGRVASANFNSRTLGTSISAVTEKSRTLQIGSHSLLLNFYSPG</sequence>
<comment type="caution">
    <text evidence="1">The sequence shown here is derived from an EMBL/GenBank/DDBJ whole genome shotgun (WGS) entry which is preliminary data.</text>
</comment>
<organism evidence="1 2">
    <name type="scientific">Marasmiellus scandens</name>
    <dbReference type="NCBI Taxonomy" id="2682957"/>
    <lineage>
        <taxon>Eukaryota</taxon>
        <taxon>Fungi</taxon>
        <taxon>Dikarya</taxon>
        <taxon>Basidiomycota</taxon>
        <taxon>Agaricomycotina</taxon>
        <taxon>Agaricomycetes</taxon>
        <taxon>Agaricomycetidae</taxon>
        <taxon>Agaricales</taxon>
        <taxon>Marasmiineae</taxon>
        <taxon>Omphalotaceae</taxon>
        <taxon>Marasmiellus</taxon>
    </lineage>
</organism>
<proteinExistence type="predicted"/>
<evidence type="ECO:0008006" key="3">
    <source>
        <dbReference type="Google" id="ProtNLM"/>
    </source>
</evidence>
<evidence type="ECO:0000313" key="1">
    <source>
        <dbReference type="EMBL" id="KAK7462403.1"/>
    </source>
</evidence>